<evidence type="ECO:0000313" key="2">
    <source>
        <dbReference type="Proteomes" id="UP000248291"/>
    </source>
</evidence>
<proteinExistence type="predicted"/>
<gene>
    <name evidence="1" type="ORF">KPSA3_04625</name>
</gene>
<dbReference type="EMBL" id="BGKA01000171">
    <property type="protein sequence ID" value="GBH18636.1"/>
    <property type="molecule type" value="Genomic_DNA"/>
</dbReference>
<accession>A0AAN4Q7U2</accession>
<dbReference type="AlphaFoldDB" id="A0AAN4Q7U2"/>
<protein>
    <submittedName>
        <fullName evidence="1">Uncharacterized protein</fullName>
    </submittedName>
</protein>
<comment type="caution">
    <text evidence="1">The sequence shown here is derived from an EMBL/GenBank/DDBJ whole genome shotgun (WGS) entry which is preliminary data.</text>
</comment>
<sequence length="103" mass="10950">MTVGTGKRMIDAGVQIGFHARGFQRRRKDLGASLCRAELIQLGSVQDQSAPLQALQLAQCLLDTDAVIANGARHLRQAAGGQISQFSAQAITHHPLSTAGAFR</sequence>
<dbReference type="Proteomes" id="UP000248291">
    <property type="component" value="Unassembled WGS sequence"/>
</dbReference>
<name>A0AAN4Q7U2_PSESF</name>
<reference evidence="1 2" key="1">
    <citation type="submission" date="2018-04" db="EMBL/GenBank/DDBJ databases">
        <title>Draft genome sequence of Pseudomonas syringae pv. actinidiae biovar 3 strains isolated from kiwifruit in Kagawa prefecture.</title>
        <authorList>
            <person name="Tabuchi M."/>
            <person name="Saito M."/>
            <person name="Fujiwara S."/>
            <person name="Sasa N."/>
            <person name="Akimitsu K."/>
            <person name="Gomi K."/>
            <person name="Konishi-Sugita S."/>
            <person name="Hamano K."/>
            <person name="Kataoka I."/>
        </authorList>
    </citation>
    <scope>NUCLEOTIDE SEQUENCE [LARGE SCALE GENOMIC DNA]</scope>
    <source>
        <strain evidence="1 2">MAFF212211</strain>
    </source>
</reference>
<organism evidence="1 2">
    <name type="scientific">Pseudomonas syringae pv. actinidiae</name>
    <dbReference type="NCBI Taxonomy" id="103796"/>
    <lineage>
        <taxon>Bacteria</taxon>
        <taxon>Pseudomonadati</taxon>
        <taxon>Pseudomonadota</taxon>
        <taxon>Gammaproteobacteria</taxon>
        <taxon>Pseudomonadales</taxon>
        <taxon>Pseudomonadaceae</taxon>
        <taxon>Pseudomonas</taxon>
        <taxon>Pseudomonas syringae</taxon>
    </lineage>
</organism>
<evidence type="ECO:0000313" key="1">
    <source>
        <dbReference type="EMBL" id="GBH18636.1"/>
    </source>
</evidence>